<reference evidence="1 2" key="1">
    <citation type="submission" date="2019-02" db="EMBL/GenBank/DDBJ databases">
        <authorList>
            <person name="Goldberg S.R."/>
            <person name="Haltli B.A."/>
            <person name="Correa H."/>
            <person name="Russell K.G."/>
        </authorList>
    </citation>
    <scope>NUCLEOTIDE SEQUENCE [LARGE SCALE GENOMIC DNA]</scope>
    <source>
        <strain evidence="1 2">JCM 16186</strain>
    </source>
</reference>
<accession>A0ABW9RH79</accession>
<organism evidence="1 2">
    <name type="scientific">Fulvivirga kasyanovii</name>
    <dbReference type="NCBI Taxonomy" id="396812"/>
    <lineage>
        <taxon>Bacteria</taxon>
        <taxon>Pseudomonadati</taxon>
        <taxon>Bacteroidota</taxon>
        <taxon>Cytophagia</taxon>
        <taxon>Cytophagales</taxon>
        <taxon>Fulvivirgaceae</taxon>
        <taxon>Fulvivirga</taxon>
    </lineage>
</organism>
<dbReference type="PANTHER" id="PTHR32305:SF15">
    <property type="entry name" value="PROTEIN RHSA-RELATED"/>
    <property type="match status" value="1"/>
</dbReference>
<dbReference type="Proteomes" id="UP000798808">
    <property type="component" value="Unassembled WGS sequence"/>
</dbReference>
<dbReference type="Gene3D" id="2.180.10.10">
    <property type="entry name" value="RHS repeat-associated core"/>
    <property type="match status" value="1"/>
</dbReference>
<evidence type="ECO:0000313" key="1">
    <source>
        <dbReference type="EMBL" id="MTI23422.1"/>
    </source>
</evidence>
<dbReference type="NCBIfam" id="TIGR03696">
    <property type="entry name" value="Rhs_assc_core"/>
    <property type="match status" value="1"/>
</dbReference>
<dbReference type="PANTHER" id="PTHR32305">
    <property type="match status" value="1"/>
</dbReference>
<dbReference type="InterPro" id="IPR050708">
    <property type="entry name" value="T6SS_VgrG/RHS"/>
</dbReference>
<evidence type="ECO:0008006" key="3">
    <source>
        <dbReference type="Google" id="ProtNLM"/>
    </source>
</evidence>
<keyword evidence="2" id="KW-1185">Reference proteome</keyword>
<evidence type="ECO:0000313" key="2">
    <source>
        <dbReference type="Proteomes" id="UP000798808"/>
    </source>
</evidence>
<sequence length="354" mass="39414">DMKVVLTESSVVQKDNYYPFGLQFNSYQRITAKENKFLNTGKERIDDLDLGWDDFGARMYMPDIGRWTVVDPMAEKYTALTPYNYTFNNPVNILDVNGECPTCPDDAKEGDTYTYNGIEYTFGENGTWANGLGMTHDETLAVLSDLGEKIYVADDKEKASSFSITIPIVNAAKGKLEGSASTDGSVSLYANAGKSAKMWGVLTLVGFSQKVGITYKDGELKGFSTSEGDFLGLNYRMTVDPISGERTDQLGIAIKLSKGKISITYRMKVENAYVPPYEKGPAGLMSSGLINGRATAARVQQASKRTYQVQVTEIKRSRPSAQFIYKVLKSSVHFDQQHQYEQDATQMQIRRKTY</sequence>
<name>A0ABW9RH79_9BACT</name>
<dbReference type="EMBL" id="SMLW01000162">
    <property type="protein sequence ID" value="MTI23422.1"/>
    <property type="molecule type" value="Genomic_DNA"/>
</dbReference>
<dbReference type="InterPro" id="IPR022385">
    <property type="entry name" value="Rhs_assc_core"/>
</dbReference>
<protein>
    <recommendedName>
        <fullName evidence="3">RHS repeat-associated core domain-containing protein</fullName>
    </recommendedName>
</protein>
<proteinExistence type="predicted"/>
<comment type="caution">
    <text evidence="1">The sequence shown here is derived from an EMBL/GenBank/DDBJ whole genome shotgun (WGS) entry which is preliminary data.</text>
</comment>
<dbReference type="RefSeq" id="WP_281353071.1">
    <property type="nucleotide sequence ID" value="NZ_SMLW01000162.1"/>
</dbReference>
<feature type="non-terminal residue" evidence="1">
    <location>
        <position position="1"/>
    </location>
</feature>
<gene>
    <name evidence="1" type="ORF">E1163_00510</name>
</gene>